<comment type="caution">
    <text evidence="1">The sequence shown here is derived from an EMBL/GenBank/DDBJ whole genome shotgun (WGS) entry which is preliminary data.</text>
</comment>
<proteinExistence type="predicted"/>
<accession>X1KYT0</accession>
<gene>
    <name evidence="1" type="ORF">S06H3_07474</name>
</gene>
<organism evidence="1">
    <name type="scientific">marine sediment metagenome</name>
    <dbReference type="NCBI Taxonomy" id="412755"/>
    <lineage>
        <taxon>unclassified sequences</taxon>
        <taxon>metagenomes</taxon>
        <taxon>ecological metagenomes</taxon>
    </lineage>
</organism>
<dbReference type="EMBL" id="BARV01003032">
    <property type="protein sequence ID" value="GAH98795.1"/>
    <property type="molecule type" value="Genomic_DNA"/>
</dbReference>
<name>X1KYT0_9ZZZZ</name>
<evidence type="ECO:0000313" key="1">
    <source>
        <dbReference type="EMBL" id="GAH98795.1"/>
    </source>
</evidence>
<protein>
    <submittedName>
        <fullName evidence="1">Uncharacterized protein</fullName>
    </submittedName>
</protein>
<sequence>NSSAISGTDKIAPKGKILLHFSKIRVKVGDLIYPKKSHDRKSMKKIVKDITYETMDSLKIMLQELEVERR</sequence>
<dbReference type="AlphaFoldDB" id="X1KYT0"/>
<reference evidence="1" key="1">
    <citation type="journal article" date="2014" name="Front. Microbiol.">
        <title>High frequency of phylogenetically diverse reductive dehalogenase-homologous genes in deep subseafloor sedimentary metagenomes.</title>
        <authorList>
            <person name="Kawai M."/>
            <person name="Futagami T."/>
            <person name="Toyoda A."/>
            <person name="Takaki Y."/>
            <person name="Nishi S."/>
            <person name="Hori S."/>
            <person name="Arai W."/>
            <person name="Tsubouchi T."/>
            <person name="Morono Y."/>
            <person name="Uchiyama I."/>
            <person name="Ito T."/>
            <person name="Fujiyama A."/>
            <person name="Inagaki F."/>
            <person name="Takami H."/>
        </authorList>
    </citation>
    <scope>NUCLEOTIDE SEQUENCE</scope>
    <source>
        <strain evidence="1">Expedition CK06-06</strain>
    </source>
</reference>
<feature type="non-terminal residue" evidence="1">
    <location>
        <position position="1"/>
    </location>
</feature>